<evidence type="ECO:0000313" key="15">
    <source>
        <dbReference type="EMBL" id="GBP05511.1"/>
    </source>
</evidence>
<feature type="compositionally biased region" description="Polar residues" evidence="13">
    <location>
        <begin position="109"/>
        <end position="127"/>
    </location>
</feature>
<comment type="function">
    <text evidence="12">Required for retention of late Golgi membrane proteins. Component of the retrieval machinery that functions by direct interaction with the cytosolic tails of certain TGN membrane proteins during the sorting/budding process at the prevacuolar compartment. Binds phosphatidylinositol 3-phosphate (PtdIns(P3)).</text>
</comment>
<keyword evidence="6" id="KW-0813">Transport</keyword>
<evidence type="ECO:0000256" key="6">
    <source>
        <dbReference type="ARBA" id="ARBA00022448"/>
    </source>
</evidence>
<dbReference type="GO" id="GO:0031901">
    <property type="term" value="C:early endosome membrane"/>
    <property type="evidence" value="ECO:0007669"/>
    <property type="project" value="TreeGrafter"/>
</dbReference>
<reference evidence="15 16" key="1">
    <citation type="journal article" date="2019" name="Commun. Biol.">
        <title>The bagworm genome reveals a unique fibroin gene that provides high tensile strength.</title>
        <authorList>
            <person name="Kono N."/>
            <person name="Nakamura H."/>
            <person name="Ohtoshi R."/>
            <person name="Tomita M."/>
            <person name="Numata K."/>
            <person name="Arakawa K."/>
        </authorList>
    </citation>
    <scope>NUCLEOTIDE SEQUENCE [LARGE SCALE GENOMIC DNA]</scope>
</reference>
<evidence type="ECO:0000256" key="11">
    <source>
        <dbReference type="ARBA" id="ARBA00023136"/>
    </source>
</evidence>
<evidence type="ECO:0000256" key="8">
    <source>
        <dbReference type="ARBA" id="ARBA00022927"/>
    </source>
</evidence>
<gene>
    <name evidence="15" type="primary">Snx12</name>
    <name evidence="15" type="ORF">EVAR_67117_1</name>
</gene>
<evidence type="ECO:0000256" key="4">
    <source>
        <dbReference type="ARBA" id="ARBA00010883"/>
    </source>
</evidence>
<evidence type="ECO:0000259" key="14">
    <source>
        <dbReference type="PROSITE" id="PS50195"/>
    </source>
</evidence>
<dbReference type="InterPro" id="IPR001683">
    <property type="entry name" value="PX_dom"/>
</dbReference>
<dbReference type="Gene3D" id="3.30.1520.10">
    <property type="entry name" value="Phox-like domain"/>
    <property type="match status" value="1"/>
</dbReference>
<dbReference type="InterPro" id="IPR051074">
    <property type="entry name" value="Sorting_Nexin"/>
</dbReference>
<organism evidence="15 16">
    <name type="scientific">Eumeta variegata</name>
    <name type="common">Bagworm moth</name>
    <name type="synonym">Eumeta japonica</name>
    <dbReference type="NCBI Taxonomy" id="151549"/>
    <lineage>
        <taxon>Eukaryota</taxon>
        <taxon>Metazoa</taxon>
        <taxon>Ecdysozoa</taxon>
        <taxon>Arthropoda</taxon>
        <taxon>Hexapoda</taxon>
        <taxon>Insecta</taxon>
        <taxon>Pterygota</taxon>
        <taxon>Neoptera</taxon>
        <taxon>Endopterygota</taxon>
        <taxon>Lepidoptera</taxon>
        <taxon>Glossata</taxon>
        <taxon>Ditrysia</taxon>
        <taxon>Tineoidea</taxon>
        <taxon>Psychidae</taxon>
        <taxon>Oiketicinae</taxon>
        <taxon>Eumeta</taxon>
    </lineage>
</organism>
<dbReference type="GO" id="GO:0032266">
    <property type="term" value="F:phosphatidylinositol-3-phosphate binding"/>
    <property type="evidence" value="ECO:0007669"/>
    <property type="project" value="TreeGrafter"/>
</dbReference>
<dbReference type="GO" id="GO:0032456">
    <property type="term" value="P:endocytic recycling"/>
    <property type="evidence" value="ECO:0007669"/>
    <property type="project" value="TreeGrafter"/>
</dbReference>
<dbReference type="Proteomes" id="UP000299102">
    <property type="component" value="Unassembled WGS sequence"/>
</dbReference>
<dbReference type="GO" id="GO:0034499">
    <property type="term" value="P:late endosome to Golgi transport"/>
    <property type="evidence" value="ECO:0007669"/>
    <property type="project" value="TreeGrafter"/>
</dbReference>
<dbReference type="STRING" id="151549.A0A4C1SWV3"/>
<keyword evidence="7" id="KW-0963">Cytoplasm</keyword>
<evidence type="ECO:0000256" key="3">
    <source>
        <dbReference type="ARBA" id="ARBA00004496"/>
    </source>
</evidence>
<evidence type="ECO:0000256" key="2">
    <source>
        <dbReference type="ARBA" id="ARBA00004255"/>
    </source>
</evidence>
<dbReference type="PROSITE" id="PS50195">
    <property type="entry name" value="PX"/>
    <property type="match status" value="1"/>
</dbReference>
<comment type="similarity">
    <text evidence="4">Belongs to the sorting nexin family.</text>
</comment>
<dbReference type="EMBL" id="BGZK01003911">
    <property type="protein sequence ID" value="GBP05511.1"/>
    <property type="molecule type" value="Genomic_DNA"/>
</dbReference>
<dbReference type="GO" id="GO:0030904">
    <property type="term" value="C:retromer complex"/>
    <property type="evidence" value="ECO:0007669"/>
    <property type="project" value="TreeGrafter"/>
</dbReference>
<feature type="compositionally biased region" description="Acidic residues" evidence="13">
    <location>
        <begin position="78"/>
        <end position="94"/>
    </location>
</feature>
<dbReference type="Pfam" id="PF00787">
    <property type="entry name" value="PX"/>
    <property type="match status" value="1"/>
</dbReference>
<comment type="caution">
    <text evidence="15">The sequence shown here is derived from an EMBL/GenBank/DDBJ whole genome shotgun (WGS) entry which is preliminary data.</text>
</comment>
<comment type="subcellular location">
    <subcellularLocation>
        <location evidence="3">Cytoplasm</location>
    </subcellularLocation>
    <subcellularLocation>
        <location evidence="2">Golgi apparatus membrane</location>
        <topology evidence="2">Peripheral membrane protein</topology>
        <orientation evidence="2">Cytoplasmic side</orientation>
    </subcellularLocation>
    <subcellularLocation>
        <location evidence="1">Prevacuolar compartment membrane</location>
        <topology evidence="1">Peripheral membrane protein</topology>
        <orientation evidence="1">Cytoplasmic side</orientation>
    </subcellularLocation>
</comment>
<dbReference type="PANTHER" id="PTHR45963">
    <property type="entry name" value="RE52028P"/>
    <property type="match status" value="1"/>
</dbReference>
<keyword evidence="11" id="KW-0472">Membrane</keyword>
<evidence type="ECO:0000256" key="12">
    <source>
        <dbReference type="ARBA" id="ARBA00025533"/>
    </source>
</evidence>
<evidence type="ECO:0000256" key="7">
    <source>
        <dbReference type="ARBA" id="ARBA00022490"/>
    </source>
</evidence>
<protein>
    <recommendedName>
        <fullName evidence="5">Sorting nexin-3</fullName>
    </recommendedName>
</protein>
<evidence type="ECO:0000256" key="10">
    <source>
        <dbReference type="ARBA" id="ARBA00023121"/>
    </source>
</evidence>
<name>A0A4C1SWV3_EUMVA</name>
<dbReference type="GO" id="GO:0015031">
    <property type="term" value="P:protein transport"/>
    <property type="evidence" value="ECO:0007669"/>
    <property type="project" value="UniProtKB-KW"/>
</dbReference>
<dbReference type="OrthoDB" id="5227681at2759"/>
<dbReference type="GO" id="GO:0000139">
    <property type="term" value="C:Golgi membrane"/>
    <property type="evidence" value="ECO:0007669"/>
    <property type="project" value="UniProtKB-SubCell"/>
</dbReference>
<feature type="region of interest" description="Disordered" evidence="13">
    <location>
        <begin position="1"/>
        <end position="166"/>
    </location>
</feature>
<evidence type="ECO:0000256" key="13">
    <source>
        <dbReference type="SAM" id="MobiDB-lite"/>
    </source>
</evidence>
<dbReference type="InterPro" id="IPR036871">
    <property type="entry name" value="PX_dom_sf"/>
</dbReference>
<keyword evidence="16" id="KW-1185">Reference proteome</keyword>
<evidence type="ECO:0000256" key="9">
    <source>
        <dbReference type="ARBA" id="ARBA00023034"/>
    </source>
</evidence>
<evidence type="ECO:0000313" key="16">
    <source>
        <dbReference type="Proteomes" id="UP000299102"/>
    </source>
</evidence>
<feature type="compositionally biased region" description="Polar residues" evidence="13">
    <location>
        <begin position="53"/>
        <end position="67"/>
    </location>
</feature>
<accession>A0A4C1SWV3</accession>
<keyword evidence="9" id="KW-0333">Golgi apparatus</keyword>
<dbReference type="AlphaFoldDB" id="A0A4C1SWV3"/>
<sequence>MGGSRRSDSSEIVSSPQDSKFVYDTNTSKHSGEHSGEVGPENADEGEAGTVGDFSSQDYSQKQNIDATSEDNHKDIIEEIVEGDDDFNEEEAGDSVEASENLDSESHHSSGATQSEIQDIQQNQIEPTSEENEGADGVSSEGEKQAIEEEEGREAEASTSPSINTRSRPRKILGVLSFLVQSQQRNVGDFDNLETYTGNITNSMTFTTETSDQDFIVFFDVVQTTTGTKAAKRYTDYEVKMRTNLPVFKIKESSVRRRYSDFEWLRNELERDSKIVVPPLPGKAWKKTNAISQ</sequence>
<dbReference type="PANTHER" id="PTHR45963:SF2">
    <property type="entry name" value="RE52028P"/>
    <property type="match status" value="1"/>
</dbReference>
<evidence type="ECO:0000256" key="5">
    <source>
        <dbReference type="ARBA" id="ARBA00020436"/>
    </source>
</evidence>
<feature type="domain" description="PX" evidence="14">
    <location>
        <begin position="215"/>
        <end position="293"/>
    </location>
</feature>
<evidence type="ECO:0000256" key="1">
    <source>
        <dbReference type="ARBA" id="ARBA00004179"/>
    </source>
</evidence>
<dbReference type="SUPFAM" id="SSF64268">
    <property type="entry name" value="PX domain"/>
    <property type="match status" value="1"/>
</dbReference>
<proteinExistence type="inferred from homology"/>
<keyword evidence="8" id="KW-0653">Protein transport</keyword>
<keyword evidence="10" id="KW-0446">Lipid-binding</keyword>